<keyword evidence="2" id="KW-1185">Reference proteome</keyword>
<accession>A0ACC0EFP0</accession>
<evidence type="ECO:0000313" key="2">
    <source>
        <dbReference type="Proteomes" id="UP001060170"/>
    </source>
</evidence>
<sequence>MTIDIVCNLVVYRSLLHLPLFMSTSSSSFTSDDGDRGEVLNFRLNPQRSNSSSPAQESSTRPHHPYSSEHTSSSSEQEGEENVPELIQIKLAFFKFSIGWILRDSLALLIWLISMSPNTVRWRKFRKVLKVLRDACVAESN</sequence>
<organism evidence="1 2">
    <name type="scientific">Puccinia striiformis f. sp. tritici</name>
    <dbReference type="NCBI Taxonomy" id="168172"/>
    <lineage>
        <taxon>Eukaryota</taxon>
        <taxon>Fungi</taxon>
        <taxon>Dikarya</taxon>
        <taxon>Basidiomycota</taxon>
        <taxon>Pucciniomycotina</taxon>
        <taxon>Pucciniomycetes</taxon>
        <taxon>Pucciniales</taxon>
        <taxon>Pucciniaceae</taxon>
        <taxon>Puccinia</taxon>
    </lineage>
</organism>
<proteinExistence type="predicted"/>
<evidence type="ECO:0000313" key="1">
    <source>
        <dbReference type="EMBL" id="KAI7951920.1"/>
    </source>
</evidence>
<reference evidence="2" key="1">
    <citation type="journal article" date="2018" name="BMC Genomics">
        <title>Genomic insights into host adaptation between the wheat stripe rust pathogen (Puccinia striiformis f. sp. tritici) and the barley stripe rust pathogen (Puccinia striiformis f. sp. hordei).</title>
        <authorList>
            <person name="Xia C."/>
            <person name="Wang M."/>
            <person name="Yin C."/>
            <person name="Cornejo O.E."/>
            <person name="Hulbert S.H."/>
            <person name="Chen X."/>
        </authorList>
    </citation>
    <scope>NUCLEOTIDE SEQUENCE [LARGE SCALE GENOMIC DNA]</scope>
    <source>
        <strain evidence="2">93-210</strain>
    </source>
</reference>
<reference evidence="1 2" key="3">
    <citation type="journal article" date="2022" name="Microbiol. Spectr.">
        <title>Folding features and dynamics of 3D genome architecture in plant fungal pathogens.</title>
        <authorList>
            <person name="Xia C."/>
        </authorList>
    </citation>
    <scope>NUCLEOTIDE SEQUENCE [LARGE SCALE GENOMIC DNA]</scope>
    <source>
        <strain evidence="1 2">93-210</strain>
    </source>
</reference>
<dbReference type="EMBL" id="CM045871">
    <property type="protein sequence ID" value="KAI7951920.1"/>
    <property type="molecule type" value="Genomic_DNA"/>
</dbReference>
<dbReference type="Proteomes" id="UP001060170">
    <property type="component" value="Chromosome 7"/>
</dbReference>
<gene>
    <name evidence="1" type="ORF">MJO28_007604</name>
</gene>
<protein>
    <submittedName>
        <fullName evidence="1">Uncharacterized protein</fullName>
    </submittedName>
</protein>
<name>A0ACC0EFP0_9BASI</name>
<reference evidence="2" key="2">
    <citation type="journal article" date="2018" name="Mol. Plant Microbe Interact.">
        <title>Genome sequence resources for the wheat stripe rust pathogen (Puccinia striiformis f. sp. tritici) and the barley stripe rust pathogen (Puccinia striiformis f. sp. hordei).</title>
        <authorList>
            <person name="Xia C."/>
            <person name="Wang M."/>
            <person name="Yin C."/>
            <person name="Cornejo O.E."/>
            <person name="Hulbert S.H."/>
            <person name="Chen X."/>
        </authorList>
    </citation>
    <scope>NUCLEOTIDE SEQUENCE [LARGE SCALE GENOMIC DNA]</scope>
    <source>
        <strain evidence="2">93-210</strain>
    </source>
</reference>
<comment type="caution">
    <text evidence="1">The sequence shown here is derived from an EMBL/GenBank/DDBJ whole genome shotgun (WGS) entry which is preliminary data.</text>
</comment>